<dbReference type="Pfam" id="PF01551">
    <property type="entry name" value="Peptidase_M23"/>
    <property type="match status" value="1"/>
</dbReference>
<comment type="caution">
    <text evidence="5">The sequence shown here is derived from an EMBL/GenBank/DDBJ whole genome shotgun (WGS) entry which is preliminary data.</text>
</comment>
<dbReference type="InterPro" id="IPR008756">
    <property type="entry name" value="Peptidase_M56"/>
</dbReference>
<feature type="domain" description="M23ase beta-sheet core" evidence="3">
    <location>
        <begin position="366"/>
        <end position="464"/>
    </location>
</feature>
<dbReference type="Pfam" id="PF05569">
    <property type="entry name" value="Peptidase_M56"/>
    <property type="match status" value="1"/>
</dbReference>
<dbReference type="InterPro" id="IPR011055">
    <property type="entry name" value="Dup_hybrid_motif"/>
</dbReference>
<evidence type="ECO:0000313" key="6">
    <source>
        <dbReference type="Proteomes" id="UP000613582"/>
    </source>
</evidence>
<keyword evidence="2" id="KW-1133">Transmembrane helix</keyword>
<dbReference type="InterPro" id="IPR016047">
    <property type="entry name" value="M23ase_b-sheet_dom"/>
</dbReference>
<keyword evidence="2" id="KW-0812">Transmembrane</keyword>
<dbReference type="AlphaFoldDB" id="A0A8J2V7J1"/>
<proteinExistence type="predicted"/>
<accession>A0A8J2V7J1</accession>
<organism evidence="5 6">
    <name type="scientific">Aquisalinus flavus</name>
    <dbReference type="NCBI Taxonomy" id="1526572"/>
    <lineage>
        <taxon>Bacteria</taxon>
        <taxon>Pseudomonadati</taxon>
        <taxon>Pseudomonadota</taxon>
        <taxon>Alphaproteobacteria</taxon>
        <taxon>Parvularculales</taxon>
        <taxon>Parvularculaceae</taxon>
        <taxon>Aquisalinus</taxon>
    </lineage>
</organism>
<feature type="transmembrane region" description="Helical" evidence="2">
    <location>
        <begin position="97"/>
        <end position="120"/>
    </location>
</feature>
<reference evidence="5" key="2">
    <citation type="submission" date="2020-09" db="EMBL/GenBank/DDBJ databases">
        <authorList>
            <person name="Sun Q."/>
            <person name="Zhou Y."/>
        </authorList>
    </citation>
    <scope>NUCLEOTIDE SEQUENCE</scope>
    <source>
        <strain evidence="5">CGMCC 1.12921</strain>
    </source>
</reference>
<dbReference type="Proteomes" id="UP000613582">
    <property type="component" value="Unassembled WGS sequence"/>
</dbReference>
<dbReference type="CDD" id="cd12797">
    <property type="entry name" value="M23_peptidase"/>
    <property type="match status" value="1"/>
</dbReference>
<dbReference type="PANTHER" id="PTHR21666:SF285">
    <property type="entry name" value="M23 FAMILY METALLOPEPTIDASE"/>
    <property type="match status" value="1"/>
</dbReference>
<sequence>MTFITLLTFALVWTGLVWLSARYLGGETRSDWSAWWALHLLAAVLPVTGLFAASFLPAMPGGVTIAVPDDLSFLDAPVADGAGGEAAVMPLAGLLDVALVAIAALYLAVAAVLLTTFFIGRIRLALLVRRSCPVFVSDTDVPVLVCTEDISPFAFSGILVGGKPAIVLPARLLEEVGEDAIEPVIAHEAAHLTRRDTDLAFLFSLAAILLWPSPFIAMMVRRWRLSAELQCDRAALARADASTRKAYARTLLAALRLTKLSAENKKAGRALPCPPAAFSTSQLKDEKMRIANIMEGAASARKSPFAAAGLYMAVACLSIVGIGAAVTLGTGASAASGANATIVEGGQISSPYGMRSNPQDKARKQHHHGVDVKAPMGTPVRAPADGVIIDVSETYKDKETYGKVIVMQSAGGITTAFAHLGDFNVAKGDSVTRGQKIAEIGMSGQTTGPHVHIETYIDGEMVDPATVWSSLNK</sequence>
<dbReference type="RefSeq" id="WP_188158822.1">
    <property type="nucleotide sequence ID" value="NZ_BMGH01000001.1"/>
</dbReference>
<gene>
    <name evidence="5" type="ORF">GCM10011342_17090</name>
</gene>
<evidence type="ECO:0000313" key="5">
    <source>
        <dbReference type="EMBL" id="GGD08847.1"/>
    </source>
</evidence>
<dbReference type="Gene3D" id="2.70.70.10">
    <property type="entry name" value="Glucose Permease (Domain IIA)"/>
    <property type="match status" value="1"/>
</dbReference>
<keyword evidence="6" id="KW-1185">Reference proteome</keyword>
<name>A0A8J2V7J1_9PROT</name>
<feature type="transmembrane region" description="Helical" evidence="2">
    <location>
        <begin position="199"/>
        <end position="220"/>
    </location>
</feature>
<dbReference type="PANTHER" id="PTHR21666">
    <property type="entry name" value="PEPTIDASE-RELATED"/>
    <property type="match status" value="1"/>
</dbReference>
<evidence type="ECO:0000259" key="3">
    <source>
        <dbReference type="Pfam" id="PF01551"/>
    </source>
</evidence>
<feature type="transmembrane region" description="Helical" evidence="2">
    <location>
        <begin position="305"/>
        <end position="328"/>
    </location>
</feature>
<dbReference type="SUPFAM" id="SSF51261">
    <property type="entry name" value="Duplicated hybrid motif"/>
    <property type="match status" value="1"/>
</dbReference>
<dbReference type="InterPro" id="IPR050570">
    <property type="entry name" value="Cell_wall_metabolism_enzyme"/>
</dbReference>
<evidence type="ECO:0000256" key="2">
    <source>
        <dbReference type="SAM" id="Phobius"/>
    </source>
</evidence>
<feature type="transmembrane region" description="Helical" evidence="2">
    <location>
        <begin position="6"/>
        <end position="24"/>
    </location>
</feature>
<dbReference type="EMBL" id="BMGH01000001">
    <property type="protein sequence ID" value="GGD08847.1"/>
    <property type="molecule type" value="Genomic_DNA"/>
</dbReference>
<feature type="transmembrane region" description="Helical" evidence="2">
    <location>
        <begin position="36"/>
        <end position="56"/>
    </location>
</feature>
<dbReference type="CDD" id="cd07341">
    <property type="entry name" value="M56_BlaR1_MecR1_like"/>
    <property type="match status" value="1"/>
</dbReference>
<dbReference type="Gene3D" id="3.30.2010.10">
    <property type="entry name" value="Metalloproteases ('zincins'), catalytic domain"/>
    <property type="match status" value="1"/>
</dbReference>
<evidence type="ECO:0008006" key="7">
    <source>
        <dbReference type="Google" id="ProtNLM"/>
    </source>
</evidence>
<dbReference type="GO" id="GO:0004222">
    <property type="term" value="F:metalloendopeptidase activity"/>
    <property type="evidence" value="ECO:0007669"/>
    <property type="project" value="TreeGrafter"/>
</dbReference>
<reference evidence="5" key="1">
    <citation type="journal article" date="2014" name="Int. J. Syst. Evol. Microbiol.">
        <title>Complete genome sequence of Corynebacterium casei LMG S-19264T (=DSM 44701T), isolated from a smear-ripened cheese.</title>
        <authorList>
            <consortium name="US DOE Joint Genome Institute (JGI-PGF)"/>
            <person name="Walter F."/>
            <person name="Albersmeier A."/>
            <person name="Kalinowski J."/>
            <person name="Ruckert C."/>
        </authorList>
    </citation>
    <scope>NUCLEOTIDE SEQUENCE</scope>
    <source>
        <strain evidence="5">CGMCC 1.12921</strain>
    </source>
</reference>
<feature type="region of interest" description="Disordered" evidence="1">
    <location>
        <begin position="348"/>
        <end position="376"/>
    </location>
</feature>
<feature type="domain" description="Peptidase M56" evidence="4">
    <location>
        <begin position="158"/>
        <end position="259"/>
    </location>
</feature>
<evidence type="ECO:0000259" key="4">
    <source>
        <dbReference type="Pfam" id="PF05569"/>
    </source>
</evidence>
<keyword evidence="2" id="KW-0472">Membrane</keyword>
<protein>
    <recommendedName>
        <fullName evidence="7">Peptidase M23 domain-containing protein</fullName>
    </recommendedName>
</protein>
<evidence type="ECO:0000256" key="1">
    <source>
        <dbReference type="SAM" id="MobiDB-lite"/>
    </source>
</evidence>